<name>A0ACC3DRI4_9PEZI</name>
<evidence type="ECO:0000313" key="2">
    <source>
        <dbReference type="Proteomes" id="UP001186974"/>
    </source>
</evidence>
<reference evidence="1" key="1">
    <citation type="submission" date="2024-09" db="EMBL/GenBank/DDBJ databases">
        <title>Black Yeasts Isolated from many extreme environments.</title>
        <authorList>
            <person name="Coleine C."/>
            <person name="Stajich J.E."/>
            <person name="Selbmann L."/>
        </authorList>
    </citation>
    <scope>NUCLEOTIDE SEQUENCE</scope>
    <source>
        <strain evidence="1">CCFEE 5737</strain>
    </source>
</reference>
<evidence type="ECO:0000313" key="1">
    <source>
        <dbReference type="EMBL" id="KAK3079215.1"/>
    </source>
</evidence>
<gene>
    <name evidence="1" type="ORF">LTS18_005439</name>
</gene>
<feature type="non-terminal residue" evidence="1">
    <location>
        <position position="216"/>
    </location>
</feature>
<comment type="caution">
    <text evidence="1">The sequence shown here is derived from an EMBL/GenBank/DDBJ whole genome shotgun (WGS) entry which is preliminary data.</text>
</comment>
<protein>
    <submittedName>
        <fullName evidence="1">Uncharacterized protein</fullName>
    </submittedName>
</protein>
<dbReference type="Proteomes" id="UP001186974">
    <property type="component" value="Unassembled WGS sequence"/>
</dbReference>
<proteinExistence type="predicted"/>
<sequence>MHFNPETDGPAFSKTILRRLARISILAEAKEIHKISPITESLGSRMKELNEPFKLMQAINTRLARLFPNLKSRKSDDYLELVETCGQHDEEDDTQDQFDIEEEFGSGAPIAKNPQARIDTDELQDLDTLFHIPYVHVVHTFVGMMLEEQLQPGDARPCPECLEGDTIPDHQKHKLYINLSSLKKDLSGETHVPINKWWRQAEVRRGAHAERKWTCP</sequence>
<accession>A0ACC3DRI4</accession>
<keyword evidence="2" id="KW-1185">Reference proteome</keyword>
<organism evidence="1 2">
    <name type="scientific">Coniosporium uncinatum</name>
    <dbReference type="NCBI Taxonomy" id="93489"/>
    <lineage>
        <taxon>Eukaryota</taxon>
        <taxon>Fungi</taxon>
        <taxon>Dikarya</taxon>
        <taxon>Ascomycota</taxon>
        <taxon>Pezizomycotina</taxon>
        <taxon>Dothideomycetes</taxon>
        <taxon>Dothideomycetes incertae sedis</taxon>
        <taxon>Coniosporium</taxon>
    </lineage>
</organism>
<dbReference type="EMBL" id="JAWDJW010001292">
    <property type="protein sequence ID" value="KAK3079215.1"/>
    <property type="molecule type" value="Genomic_DNA"/>
</dbReference>